<dbReference type="InterPro" id="IPR011041">
    <property type="entry name" value="Quinoprot_gluc/sorb_DH_b-prop"/>
</dbReference>
<reference evidence="3" key="1">
    <citation type="journal article" date="2019" name="Int. J. Syst. Evol. Microbiol.">
        <title>The Global Catalogue of Microorganisms (GCM) 10K type strain sequencing project: providing services to taxonomists for standard genome sequencing and annotation.</title>
        <authorList>
            <consortium name="The Broad Institute Genomics Platform"/>
            <consortium name="The Broad Institute Genome Sequencing Center for Infectious Disease"/>
            <person name="Wu L."/>
            <person name="Ma J."/>
        </authorList>
    </citation>
    <scope>NUCLEOTIDE SEQUENCE [LARGE SCALE GENOMIC DNA]</scope>
    <source>
        <strain evidence="3">JCM 16918</strain>
    </source>
</reference>
<evidence type="ECO:0008006" key="4">
    <source>
        <dbReference type="Google" id="ProtNLM"/>
    </source>
</evidence>
<keyword evidence="3" id="KW-1185">Reference proteome</keyword>
<evidence type="ECO:0000313" key="3">
    <source>
        <dbReference type="Proteomes" id="UP000645517"/>
    </source>
</evidence>
<protein>
    <recommendedName>
        <fullName evidence="4">WD40 repeat domain-containing protein</fullName>
    </recommendedName>
</protein>
<name>A0ABQ2JFX0_9DEIO</name>
<proteinExistence type="predicted"/>
<evidence type="ECO:0000313" key="2">
    <source>
        <dbReference type="EMBL" id="GGN44529.1"/>
    </source>
</evidence>
<organism evidence="2 3">
    <name type="scientific">Deinococcus daejeonensis</name>
    <dbReference type="NCBI Taxonomy" id="1007098"/>
    <lineage>
        <taxon>Bacteria</taxon>
        <taxon>Thermotogati</taxon>
        <taxon>Deinococcota</taxon>
        <taxon>Deinococci</taxon>
        <taxon>Deinococcales</taxon>
        <taxon>Deinococcaceae</taxon>
        <taxon>Deinococcus</taxon>
    </lineage>
</organism>
<accession>A0ABQ2JFX0</accession>
<dbReference type="Gene3D" id="2.130.10.10">
    <property type="entry name" value="YVTN repeat-like/Quinoprotein amine dehydrogenase"/>
    <property type="match status" value="3"/>
</dbReference>
<keyword evidence="1" id="KW-0732">Signal</keyword>
<dbReference type="SUPFAM" id="SSF50952">
    <property type="entry name" value="Soluble quinoprotein glucose dehydrogenase"/>
    <property type="match status" value="1"/>
</dbReference>
<comment type="caution">
    <text evidence="2">The sequence shown here is derived from an EMBL/GenBank/DDBJ whole genome shotgun (WGS) entry which is preliminary data.</text>
</comment>
<dbReference type="PANTHER" id="PTHR47197:SF3">
    <property type="entry name" value="DIHYDRO-HEME D1 DEHYDROGENASE"/>
    <property type="match status" value="1"/>
</dbReference>
<evidence type="ECO:0000256" key="1">
    <source>
        <dbReference type="SAM" id="SignalP"/>
    </source>
</evidence>
<dbReference type="InterPro" id="IPR015943">
    <property type="entry name" value="WD40/YVTN_repeat-like_dom_sf"/>
</dbReference>
<gene>
    <name evidence="2" type="ORF">GCM10010842_33200</name>
</gene>
<dbReference type="RefSeq" id="WP_189058765.1">
    <property type="nucleotide sequence ID" value="NZ_BMOR01000023.1"/>
</dbReference>
<dbReference type="Proteomes" id="UP000645517">
    <property type="component" value="Unassembled WGS sequence"/>
</dbReference>
<dbReference type="InterPro" id="IPR051200">
    <property type="entry name" value="Host-pathogen_enzymatic-act"/>
</dbReference>
<feature type="chain" id="PRO_5046968278" description="WD40 repeat domain-containing protein" evidence="1">
    <location>
        <begin position="29"/>
        <end position="616"/>
    </location>
</feature>
<dbReference type="EMBL" id="BMOR01000023">
    <property type="protein sequence ID" value="GGN44529.1"/>
    <property type="molecule type" value="Genomic_DNA"/>
</dbReference>
<dbReference type="PANTHER" id="PTHR47197">
    <property type="entry name" value="PROTEIN NIRF"/>
    <property type="match status" value="1"/>
</dbReference>
<dbReference type="InterPro" id="IPR001680">
    <property type="entry name" value="WD40_rpt"/>
</dbReference>
<dbReference type="SUPFAM" id="SSF82171">
    <property type="entry name" value="DPP6 N-terminal domain-like"/>
    <property type="match status" value="1"/>
</dbReference>
<sequence>MTRNRRAHLTALKLATLTLALTATAAEAASLKVAASYRLNGASANDAVWFPNGKRFAVATDNTVTVVDAAQPDRPAQTLRGPTEAITSVSVSPAADLVVGLSNGVAYAWQLSNGKLLNTFDTLNATSAQFRADGQVILVLDTTDANLAVLWNPRTDGDRQLNEGVLDIVTSRDGQRAVVADGKGRVTLWDPVAWKPLGQALPCKTLYALVIAPDGSAGAASCEDRKGLILRQGANRTVTLSGERAALAFATPTDLYAKSGTKLQRWNVQTGMGETPVDYFAGARLIIAPDGKTVIGLSRDWPARLSTLTRPDDARRVNLPAARVSDSGYLNGVPVAALTDVGYRLSATPHVVTEDESWLLSIASAAGEGFGVLEDEQDFEPYLALLGAQGFDTTDDLYEIDLSEAERLTASPDGRVAIVNSGSHAELFDATGRKIFGLSIEALEDLDVDPDDTFLDVAASAGGKVLALITQGGHALRIDTSSRELISQAQFPRDVTPALLASAPDGTLAVTVRRAGEQQIWLFRGEDTTPYRQVTLDGSVEDLAFSPDGTHLALNASGNLPHVLVLRVSDGQEVARSPKLSMYDGGLTWNAAGTQLLVGRGQFGTDSAATLLTFQR</sequence>
<dbReference type="SMART" id="SM00320">
    <property type="entry name" value="WD40"/>
    <property type="match status" value="3"/>
</dbReference>
<feature type="signal peptide" evidence="1">
    <location>
        <begin position="1"/>
        <end position="28"/>
    </location>
</feature>